<evidence type="ECO:0000256" key="1">
    <source>
        <dbReference type="SAM" id="MobiDB-lite"/>
    </source>
</evidence>
<evidence type="ECO:0000313" key="3">
    <source>
        <dbReference type="Proteomes" id="UP000887116"/>
    </source>
</evidence>
<feature type="compositionally biased region" description="Polar residues" evidence="1">
    <location>
        <begin position="23"/>
        <end position="33"/>
    </location>
</feature>
<proteinExistence type="predicted"/>
<evidence type="ECO:0000313" key="2">
    <source>
        <dbReference type="EMBL" id="GFQ86773.1"/>
    </source>
</evidence>
<dbReference type="AlphaFoldDB" id="A0A8X6GPD0"/>
<reference evidence="2" key="1">
    <citation type="submission" date="2020-07" db="EMBL/GenBank/DDBJ databases">
        <title>Multicomponent nature underlies the extraordinary mechanical properties of spider dragline silk.</title>
        <authorList>
            <person name="Kono N."/>
            <person name="Nakamura H."/>
            <person name="Mori M."/>
            <person name="Yoshida Y."/>
            <person name="Ohtoshi R."/>
            <person name="Malay A.D."/>
            <person name="Moran D.A.P."/>
            <person name="Tomita M."/>
            <person name="Numata K."/>
            <person name="Arakawa K."/>
        </authorList>
    </citation>
    <scope>NUCLEOTIDE SEQUENCE</scope>
</reference>
<feature type="region of interest" description="Disordered" evidence="1">
    <location>
        <begin position="20"/>
        <end position="58"/>
    </location>
</feature>
<comment type="caution">
    <text evidence="2">The sequence shown here is derived from an EMBL/GenBank/DDBJ whole genome shotgun (WGS) entry which is preliminary data.</text>
</comment>
<dbReference type="Proteomes" id="UP000887116">
    <property type="component" value="Unassembled WGS sequence"/>
</dbReference>
<gene>
    <name evidence="2" type="ORF">TNCT_533191</name>
</gene>
<name>A0A8X6GPD0_TRICU</name>
<dbReference type="EMBL" id="BMAO01003272">
    <property type="protein sequence ID" value="GFQ86773.1"/>
    <property type="molecule type" value="Genomic_DNA"/>
</dbReference>
<protein>
    <submittedName>
        <fullName evidence="2">Uncharacterized protein</fullName>
    </submittedName>
</protein>
<organism evidence="2 3">
    <name type="scientific">Trichonephila clavata</name>
    <name type="common">Joro spider</name>
    <name type="synonym">Nephila clavata</name>
    <dbReference type="NCBI Taxonomy" id="2740835"/>
    <lineage>
        <taxon>Eukaryota</taxon>
        <taxon>Metazoa</taxon>
        <taxon>Ecdysozoa</taxon>
        <taxon>Arthropoda</taxon>
        <taxon>Chelicerata</taxon>
        <taxon>Arachnida</taxon>
        <taxon>Araneae</taxon>
        <taxon>Araneomorphae</taxon>
        <taxon>Entelegynae</taxon>
        <taxon>Araneoidea</taxon>
        <taxon>Nephilidae</taxon>
        <taxon>Trichonephila</taxon>
    </lineage>
</organism>
<feature type="non-terminal residue" evidence="2">
    <location>
        <position position="1"/>
    </location>
</feature>
<keyword evidence="3" id="KW-1185">Reference proteome</keyword>
<accession>A0A8X6GPD0</accession>
<sequence>CWRVGKERVADEIEKIVTKESGNELSDANSNEGGKNHQKQGLTPGEKKKTIGSIDHGY</sequence>